<sequence>MILSYDTYACNVSSDSPHSHRCLSIFRHVSINNCVSEAFITHGPYTSHYELKTSLSINSFPGKEIFLQQMAVTTVEEPMLSRLDRLDNIMRRLEETRGGTRTPKSSCASTPVSSVDLEKQCRPIDDVIVETGMKGTLIERLVDVEERVAKLCMQLQLEEEKRRVEDEKNMKKKNRGLKQLVKACVARNQYKQT</sequence>
<protein>
    <submittedName>
        <fullName evidence="1">Uncharacterized protein</fullName>
    </submittedName>
</protein>
<evidence type="ECO:0000313" key="2">
    <source>
        <dbReference type="Proteomes" id="UP001056120"/>
    </source>
</evidence>
<name>A0ACB9DBT9_9ASTR</name>
<gene>
    <name evidence="1" type="ORF">L1987_57074</name>
</gene>
<reference evidence="1 2" key="2">
    <citation type="journal article" date="2022" name="Mol. Ecol. Resour.">
        <title>The genomes of chicory, endive, great burdock and yacon provide insights into Asteraceae paleo-polyploidization history and plant inulin production.</title>
        <authorList>
            <person name="Fan W."/>
            <person name="Wang S."/>
            <person name="Wang H."/>
            <person name="Wang A."/>
            <person name="Jiang F."/>
            <person name="Liu H."/>
            <person name="Zhao H."/>
            <person name="Xu D."/>
            <person name="Zhang Y."/>
        </authorList>
    </citation>
    <scope>NUCLEOTIDE SEQUENCE [LARGE SCALE GENOMIC DNA]</scope>
    <source>
        <strain evidence="2">cv. Yunnan</strain>
        <tissue evidence="1">Leaves</tissue>
    </source>
</reference>
<accession>A0ACB9DBT9</accession>
<dbReference type="Proteomes" id="UP001056120">
    <property type="component" value="Linkage Group LG19"/>
</dbReference>
<dbReference type="EMBL" id="CM042036">
    <property type="protein sequence ID" value="KAI3744002.1"/>
    <property type="molecule type" value="Genomic_DNA"/>
</dbReference>
<proteinExistence type="predicted"/>
<organism evidence="1 2">
    <name type="scientific">Smallanthus sonchifolius</name>
    <dbReference type="NCBI Taxonomy" id="185202"/>
    <lineage>
        <taxon>Eukaryota</taxon>
        <taxon>Viridiplantae</taxon>
        <taxon>Streptophyta</taxon>
        <taxon>Embryophyta</taxon>
        <taxon>Tracheophyta</taxon>
        <taxon>Spermatophyta</taxon>
        <taxon>Magnoliopsida</taxon>
        <taxon>eudicotyledons</taxon>
        <taxon>Gunneridae</taxon>
        <taxon>Pentapetalae</taxon>
        <taxon>asterids</taxon>
        <taxon>campanulids</taxon>
        <taxon>Asterales</taxon>
        <taxon>Asteraceae</taxon>
        <taxon>Asteroideae</taxon>
        <taxon>Heliantheae alliance</taxon>
        <taxon>Millerieae</taxon>
        <taxon>Smallanthus</taxon>
    </lineage>
</organism>
<evidence type="ECO:0000313" key="1">
    <source>
        <dbReference type="EMBL" id="KAI3744002.1"/>
    </source>
</evidence>
<keyword evidence="2" id="KW-1185">Reference proteome</keyword>
<reference evidence="2" key="1">
    <citation type="journal article" date="2022" name="Mol. Ecol. Resour.">
        <title>The genomes of chicory, endive, great burdock and yacon provide insights into Asteraceae palaeo-polyploidization history and plant inulin production.</title>
        <authorList>
            <person name="Fan W."/>
            <person name="Wang S."/>
            <person name="Wang H."/>
            <person name="Wang A."/>
            <person name="Jiang F."/>
            <person name="Liu H."/>
            <person name="Zhao H."/>
            <person name="Xu D."/>
            <person name="Zhang Y."/>
        </authorList>
    </citation>
    <scope>NUCLEOTIDE SEQUENCE [LARGE SCALE GENOMIC DNA]</scope>
    <source>
        <strain evidence="2">cv. Yunnan</strain>
    </source>
</reference>
<comment type="caution">
    <text evidence="1">The sequence shown here is derived from an EMBL/GenBank/DDBJ whole genome shotgun (WGS) entry which is preliminary data.</text>
</comment>